<name>A0AAJ4RD54_9BACT</name>
<gene>
    <name evidence="3" type="ORF">EDC58_1185</name>
</gene>
<sequence length="889" mass="105864">MKKVWRVFVSSTFEDFRLERALLQKFVFPKIKKEAIKKGVEFFPIDLRWGVPQEAQIDQRTMDICLGEVERATTEPRPDFLLLSGDRYGWVPLPRVIEKEEFEAIINKLKELNKNIDILEKWYELDYNQIPSSYILKSRDEVIDKNYKEWENWEKVENDIKKLLQLAVKKLNLDEEKKEKYFISATHQEFRTFLNHIGKDNIQNHIFAIMREFEDKDEITDKKLVEDTSELKNFKDEIKKNLKNENLKEENICETSVSVEIYKKVDEIEELIEKSENFNEFIEKLNDDEIKKYFIKLKEFVKNKLLQSVQNYDFNELSEEELQEDFLNHLLSKSFIGRDKEMKEVYERIKRGEDILIVGEGGVGKSAFMANLINKAKEDKLNVKYVFVGATQNSILCEDIVKFIENVEDNSIVFIDAFDQIKFDKNCNINKFFDAIRNKKAQFVISKLNNKQTLNLKNFEKFPLQDISKDEAKDLLKILLKKENRTLTKKQYEYVLNKEDSGKPLYLTMAKEEVKFWRSSDELTDKKEEENKNKRYLPSTQKEMIKEFIENLYQLHHNKEELVKKVFGYIVASDYTLSEEKLLEVLSLDDELMKKVQNTHHKNLTKIIPPAVWARLRFHIKDILIEDENGNLKFFHREFDDIAKEMFFNCETLCQFEKTVAKAIEKGKIEYLIQFLIVSMLKGFKNKRKKECLLNAEIAKAIIKKVQEGNCNFKNELKLFEKKLFKDLRKFFRADADYVIEVEVLFLLNWIKFYCKDEEINKIIDECNKASYPNYIQNRENLKNIDYSLFEKELNEDVALKLVRKSFVSYKFLPESLKSANFEKKAIEKNPLVLLYVSNPRFYKKELSELKNKKEWYVLCGFLKDKYIKQISLSIHPEILEFLGDMDNE</sequence>
<keyword evidence="3" id="KW-0067">ATP-binding</keyword>
<dbReference type="InterPro" id="IPR052752">
    <property type="entry name" value="NACHT-WD_repeat"/>
</dbReference>
<dbReference type="GO" id="GO:0003723">
    <property type="term" value="F:RNA binding"/>
    <property type="evidence" value="ECO:0007669"/>
    <property type="project" value="InterPro"/>
</dbReference>
<protein>
    <submittedName>
        <fullName evidence="3">RNA helicase</fullName>
    </submittedName>
</protein>
<accession>A0AAJ4RD54</accession>
<dbReference type="Gene3D" id="3.40.50.300">
    <property type="entry name" value="P-loop containing nucleotide triphosphate hydrolases"/>
    <property type="match status" value="1"/>
</dbReference>
<dbReference type="SUPFAM" id="SSF52540">
    <property type="entry name" value="P-loop containing nucleoside triphosphate hydrolases"/>
    <property type="match status" value="1"/>
</dbReference>
<dbReference type="Proteomes" id="UP000272781">
    <property type="component" value="Unassembled WGS sequence"/>
</dbReference>
<feature type="domain" description="Helicase superfamily 3 single-stranded DNA/RNA virus" evidence="1">
    <location>
        <begin position="355"/>
        <end position="453"/>
    </location>
</feature>
<dbReference type="RefSeq" id="WP_123352579.1">
    <property type="nucleotide sequence ID" value="NZ_RJVK01000002.1"/>
</dbReference>
<dbReference type="InterPro" id="IPR025139">
    <property type="entry name" value="DUF4062"/>
</dbReference>
<keyword evidence="3" id="KW-0347">Helicase</keyword>
<reference evidence="3 4" key="1">
    <citation type="submission" date="2018-11" db="EMBL/GenBank/DDBJ databases">
        <title>Genomic Encyclopedia of Type Strains, Phase IV (KMG-IV): sequencing the most valuable type-strain genomes for metagenomic binning, comparative biology and taxonomic classification.</title>
        <authorList>
            <person name="Goeker M."/>
        </authorList>
    </citation>
    <scope>NUCLEOTIDE SEQUENCE [LARGE SCALE GENOMIC DNA]</scope>
    <source>
        <strain evidence="3 4">DSM 27783</strain>
    </source>
</reference>
<keyword evidence="3" id="KW-0378">Hydrolase</keyword>
<evidence type="ECO:0000259" key="1">
    <source>
        <dbReference type="Pfam" id="PF00910"/>
    </source>
</evidence>
<evidence type="ECO:0000259" key="2">
    <source>
        <dbReference type="Pfam" id="PF13271"/>
    </source>
</evidence>
<organism evidence="3 4">
    <name type="scientific">Caminibacter pacificus</name>
    <dbReference type="NCBI Taxonomy" id="1424653"/>
    <lineage>
        <taxon>Bacteria</taxon>
        <taxon>Pseudomonadati</taxon>
        <taxon>Campylobacterota</taxon>
        <taxon>Epsilonproteobacteria</taxon>
        <taxon>Nautiliales</taxon>
        <taxon>Nautiliaceae</taxon>
        <taxon>Caminibacter</taxon>
    </lineage>
</organism>
<keyword evidence="3" id="KW-0547">Nucleotide-binding</keyword>
<dbReference type="GO" id="GO:0003724">
    <property type="term" value="F:RNA helicase activity"/>
    <property type="evidence" value="ECO:0007669"/>
    <property type="project" value="InterPro"/>
</dbReference>
<dbReference type="InterPro" id="IPR000605">
    <property type="entry name" value="Helicase_SF3_ssDNA/RNA_vir"/>
</dbReference>
<comment type="caution">
    <text evidence="3">The sequence shown here is derived from an EMBL/GenBank/DDBJ whole genome shotgun (WGS) entry which is preliminary data.</text>
</comment>
<dbReference type="InterPro" id="IPR027417">
    <property type="entry name" value="P-loop_NTPase"/>
</dbReference>
<dbReference type="PANTHER" id="PTHR19871:SF14">
    <property type="entry name" value="DUF4062 DOMAIN-CONTAINING PROTEIN"/>
    <property type="match status" value="1"/>
</dbReference>
<proteinExistence type="predicted"/>
<dbReference type="Pfam" id="PF00910">
    <property type="entry name" value="RNA_helicase"/>
    <property type="match status" value="1"/>
</dbReference>
<feature type="domain" description="DUF4062" evidence="2">
    <location>
        <begin position="6"/>
        <end position="91"/>
    </location>
</feature>
<dbReference type="Pfam" id="PF13271">
    <property type="entry name" value="DUF4062"/>
    <property type="match status" value="1"/>
</dbReference>
<dbReference type="AlphaFoldDB" id="A0AAJ4RD54"/>
<evidence type="ECO:0000313" key="4">
    <source>
        <dbReference type="Proteomes" id="UP000272781"/>
    </source>
</evidence>
<dbReference type="EMBL" id="RJVK01000002">
    <property type="protein sequence ID" value="ROR40197.1"/>
    <property type="molecule type" value="Genomic_DNA"/>
</dbReference>
<dbReference type="PANTHER" id="PTHR19871">
    <property type="entry name" value="BETA TRANSDUCIN-RELATED PROTEIN"/>
    <property type="match status" value="1"/>
</dbReference>
<evidence type="ECO:0000313" key="3">
    <source>
        <dbReference type="EMBL" id="ROR40197.1"/>
    </source>
</evidence>